<feature type="non-terminal residue" evidence="3">
    <location>
        <position position="596"/>
    </location>
</feature>
<dbReference type="EMBL" id="CAXKWB010006508">
    <property type="protein sequence ID" value="CAL4083093.1"/>
    <property type="molecule type" value="Genomic_DNA"/>
</dbReference>
<evidence type="ECO:0000313" key="4">
    <source>
        <dbReference type="Proteomes" id="UP001497623"/>
    </source>
</evidence>
<feature type="domain" description="VWFA" evidence="2">
    <location>
        <begin position="326"/>
        <end position="496"/>
    </location>
</feature>
<dbReference type="InterPro" id="IPR036465">
    <property type="entry name" value="vWFA_dom_sf"/>
</dbReference>
<gene>
    <name evidence="3" type="ORF">MNOR_LOCUS12076</name>
</gene>
<dbReference type="InterPro" id="IPR051266">
    <property type="entry name" value="CLCR"/>
</dbReference>
<feature type="chain" id="PRO_5043449833" description="VWFA domain-containing protein" evidence="1">
    <location>
        <begin position="25"/>
        <end position="596"/>
    </location>
</feature>
<dbReference type="PROSITE" id="PS50234">
    <property type="entry name" value="VWFA"/>
    <property type="match status" value="1"/>
</dbReference>
<dbReference type="SMART" id="SM00327">
    <property type="entry name" value="VWA"/>
    <property type="match status" value="1"/>
</dbReference>
<dbReference type="Pfam" id="PF00092">
    <property type="entry name" value="VWA"/>
    <property type="match status" value="1"/>
</dbReference>
<dbReference type="InterPro" id="IPR002035">
    <property type="entry name" value="VWF_A"/>
</dbReference>
<sequence length="596" mass="67280">MCIYMCRWILRILALVNGLDLTFARITLNENGGYENVIVAIGEDVPENELLMHRIQDLFKDGSAALHTATNGLVHFAAITIVVPHTWNNFTKFNYTVIQKDDTSVQDRNIRIDTPNPAYGNSPYTLQPGGCGDHGEYIHLTPDYTHNMFDNYLTTYGPPGKVLLHEWAHLRWGVFDEYPNPMDFTEPFYVADDLQVHVTGCTDEVSGWLRTETGEECHADATGRPDYDCHFYADDRNTIRGSLMNLYYLQSVDKFCDNSSIPHSKMAPNTHNLQCEGRSVWEVISWHSDIANQKNRSLSTVDSQSLPPPPQVMFSYLQESDENLPNFFLLLDISGSMDAFIDNMHQLLVRFVRDLVPAGSMMGVASFSDITYFNFNYTKITEANREEAAHSLPKCYIPSGTTSPGIGLQDVTKFLMENKVNEGVTIVLVTDGEETAHPLVKKIMPQVIEAKAIINPISFGPYATNSLEDWAAKTGGRSFYYSTDTANLDAILFHAITVGKPQKDQIMQVYREYHKYYTSEAPVIEEVYFDSSIGDQARFTFTEIGEKNDNGLKTEVELTDPNGVTYNHNSLDNTHDVTTELNEAIRTYTFTINNVQ</sequence>
<dbReference type="Pfam" id="PF08434">
    <property type="entry name" value="CLCA"/>
    <property type="match status" value="1"/>
</dbReference>
<proteinExistence type="predicted"/>
<accession>A0AAV2QHE3</accession>
<dbReference type="Proteomes" id="UP001497623">
    <property type="component" value="Unassembled WGS sequence"/>
</dbReference>
<keyword evidence="4" id="KW-1185">Reference proteome</keyword>
<dbReference type="AlphaFoldDB" id="A0AAV2QHE3"/>
<dbReference type="PANTHER" id="PTHR10579:SF177">
    <property type="entry name" value="CALCIUM-ACTIVATED CHLORIDE CHANNEL REGULATOR 4-LIKE PROTEIN"/>
    <property type="match status" value="1"/>
</dbReference>
<dbReference type="GO" id="GO:0032991">
    <property type="term" value="C:protein-containing complex"/>
    <property type="evidence" value="ECO:0007669"/>
    <property type="project" value="UniProtKB-ARBA"/>
</dbReference>
<reference evidence="3 4" key="1">
    <citation type="submission" date="2024-05" db="EMBL/GenBank/DDBJ databases">
        <authorList>
            <person name="Wallberg A."/>
        </authorList>
    </citation>
    <scope>NUCLEOTIDE SEQUENCE [LARGE SCALE GENOMIC DNA]</scope>
</reference>
<dbReference type="SUPFAM" id="SSF53300">
    <property type="entry name" value="vWA-like"/>
    <property type="match status" value="1"/>
</dbReference>
<evidence type="ECO:0000313" key="3">
    <source>
        <dbReference type="EMBL" id="CAL4083093.1"/>
    </source>
</evidence>
<dbReference type="Gene3D" id="3.40.50.410">
    <property type="entry name" value="von Willebrand factor, type A domain"/>
    <property type="match status" value="1"/>
</dbReference>
<feature type="signal peptide" evidence="1">
    <location>
        <begin position="1"/>
        <end position="24"/>
    </location>
</feature>
<evidence type="ECO:0000256" key="1">
    <source>
        <dbReference type="SAM" id="SignalP"/>
    </source>
</evidence>
<protein>
    <recommendedName>
        <fullName evidence="2">VWFA domain-containing protein</fullName>
    </recommendedName>
</protein>
<organism evidence="3 4">
    <name type="scientific">Meganyctiphanes norvegica</name>
    <name type="common">Northern krill</name>
    <name type="synonym">Thysanopoda norvegica</name>
    <dbReference type="NCBI Taxonomy" id="48144"/>
    <lineage>
        <taxon>Eukaryota</taxon>
        <taxon>Metazoa</taxon>
        <taxon>Ecdysozoa</taxon>
        <taxon>Arthropoda</taxon>
        <taxon>Crustacea</taxon>
        <taxon>Multicrustacea</taxon>
        <taxon>Malacostraca</taxon>
        <taxon>Eumalacostraca</taxon>
        <taxon>Eucarida</taxon>
        <taxon>Euphausiacea</taxon>
        <taxon>Euphausiidae</taxon>
        <taxon>Meganyctiphanes</taxon>
    </lineage>
</organism>
<name>A0AAV2QHE3_MEGNR</name>
<dbReference type="InterPro" id="IPR013642">
    <property type="entry name" value="CLCA_N"/>
</dbReference>
<evidence type="ECO:0000259" key="2">
    <source>
        <dbReference type="PROSITE" id="PS50234"/>
    </source>
</evidence>
<keyword evidence="1" id="KW-0732">Signal</keyword>
<dbReference type="CDD" id="cd00198">
    <property type="entry name" value="vWFA"/>
    <property type="match status" value="1"/>
</dbReference>
<comment type="caution">
    <text evidence="3">The sequence shown here is derived from an EMBL/GenBank/DDBJ whole genome shotgun (WGS) entry which is preliminary data.</text>
</comment>
<dbReference type="PANTHER" id="PTHR10579">
    <property type="entry name" value="CALCIUM-ACTIVATED CHLORIDE CHANNEL REGULATOR"/>
    <property type="match status" value="1"/>
</dbReference>